<evidence type="ECO:0000313" key="3">
    <source>
        <dbReference type="Proteomes" id="UP001303222"/>
    </source>
</evidence>
<evidence type="ECO:0000256" key="1">
    <source>
        <dbReference type="SAM" id="SignalP"/>
    </source>
</evidence>
<gene>
    <name evidence="2" type="ORF">QBC32DRAFT_215426</name>
</gene>
<dbReference type="EMBL" id="MU859152">
    <property type="protein sequence ID" value="KAK3951279.1"/>
    <property type="molecule type" value="Genomic_DNA"/>
</dbReference>
<evidence type="ECO:0000313" key="2">
    <source>
        <dbReference type="EMBL" id="KAK3951279.1"/>
    </source>
</evidence>
<feature type="signal peptide" evidence="1">
    <location>
        <begin position="1"/>
        <end position="26"/>
    </location>
</feature>
<organism evidence="2 3">
    <name type="scientific">Pseudoneurospora amorphoporcata</name>
    <dbReference type="NCBI Taxonomy" id="241081"/>
    <lineage>
        <taxon>Eukaryota</taxon>
        <taxon>Fungi</taxon>
        <taxon>Dikarya</taxon>
        <taxon>Ascomycota</taxon>
        <taxon>Pezizomycotina</taxon>
        <taxon>Sordariomycetes</taxon>
        <taxon>Sordariomycetidae</taxon>
        <taxon>Sordariales</taxon>
        <taxon>Sordariaceae</taxon>
        <taxon>Pseudoneurospora</taxon>
    </lineage>
</organism>
<proteinExistence type="predicted"/>
<dbReference type="Proteomes" id="UP001303222">
    <property type="component" value="Unassembled WGS sequence"/>
</dbReference>
<protein>
    <submittedName>
        <fullName evidence="2">Uncharacterized protein</fullName>
    </submittedName>
</protein>
<comment type="caution">
    <text evidence="2">The sequence shown here is derived from an EMBL/GenBank/DDBJ whole genome shotgun (WGS) entry which is preliminary data.</text>
</comment>
<keyword evidence="1" id="KW-0732">Signal</keyword>
<keyword evidence="3" id="KW-1185">Reference proteome</keyword>
<name>A0AAN6NSK6_9PEZI</name>
<reference evidence="2" key="2">
    <citation type="submission" date="2023-06" db="EMBL/GenBank/DDBJ databases">
        <authorList>
            <consortium name="Lawrence Berkeley National Laboratory"/>
            <person name="Mondo S.J."/>
            <person name="Hensen N."/>
            <person name="Bonometti L."/>
            <person name="Westerberg I."/>
            <person name="Brannstrom I.O."/>
            <person name="Guillou S."/>
            <person name="Cros-Aarteil S."/>
            <person name="Calhoun S."/>
            <person name="Haridas S."/>
            <person name="Kuo A."/>
            <person name="Pangilinan J."/>
            <person name="Riley R."/>
            <person name="Labutti K."/>
            <person name="Andreopoulos B."/>
            <person name="Lipzen A."/>
            <person name="Chen C."/>
            <person name="Yanf M."/>
            <person name="Daum C."/>
            <person name="Ng V."/>
            <person name="Clum A."/>
            <person name="Steindorff A."/>
            <person name="Ohm R."/>
            <person name="Martin F."/>
            <person name="Silar P."/>
            <person name="Natvig D."/>
            <person name="Lalanne C."/>
            <person name="Gautier V."/>
            <person name="Ament-Velasquez S.L."/>
            <person name="Kruys A."/>
            <person name="Hutchinson M.I."/>
            <person name="Powell A.J."/>
            <person name="Barry K."/>
            <person name="Miller A.N."/>
            <person name="Grigoriev I.V."/>
            <person name="Debuchy R."/>
            <person name="Gladieux P."/>
            <person name="Thoren M.H."/>
            <person name="Johannesson H."/>
        </authorList>
    </citation>
    <scope>NUCLEOTIDE SEQUENCE</scope>
    <source>
        <strain evidence="2">CBS 626.80</strain>
    </source>
</reference>
<feature type="chain" id="PRO_5042846145" evidence="1">
    <location>
        <begin position="27"/>
        <end position="131"/>
    </location>
</feature>
<sequence>MRVSFVSLGLAVPAMSMSVLLPPTHADVKVTAESNTVTGTDGKTTCPPRLLTMCCDSLDYSGFQVECVGPGKVDYLEKCLEFDSKPMCCCSFDIPPDMPNIPRQITCDKDCNAVKDPEEEEAKAKKVVGDL</sequence>
<accession>A0AAN6NSK6</accession>
<reference evidence="2" key="1">
    <citation type="journal article" date="2023" name="Mol. Phylogenet. Evol.">
        <title>Genome-scale phylogeny and comparative genomics of the fungal order Sordariales.</title>
        <authorList>
            <person name="Hensen N."/>
            <person name="Bonometti L."/>
            <person name="Westerberg I."/>
            <person name="Brannstrom I.O."/>
            <person name="Guillou S."/>
            <person name="Cros-Aarteil S."/>
            <person name="Calhoun S."/>
            <person name="Haridas S."/>
            <person name="Kuo A."/>
            <person name="Mondo S."/>
            <person name="Pangilinan J."/>
            <person name="Riley R."/>
            <person name="LaButti K."/>
            <person name="Andreopoulos B."/>
            <person name="Lipzen A."/>
            <person name="Chen C."/>
            <person name="Yan M."/>
            <person name="Daum C."/>
            <person name="Ng V."/>
            <person name="Clum A."/>
            <person name="Steindorff A."/>
            <person name="Ohm R.A."/>
            <person name="Martin F."/>
            <person name="Silar P."/>
            <person name="Natvig D.O."/>
            <person name="Lalanne C."/>
            <person name="Gautier V."/>
            <person name="Ament-Velasquez S.L."/>
            <person name="Kruys A."/>
            <person name="Hutchinson M.I."/>
            <person name="Powell A.J."/>
            <person name="Barry K."/>
            <person name="Miller A.N."/>
            <person name="Grigoriev I.V."/>
            <person name="Debuchy R."/>
            <person name="Gladieux P."/>
            <person name="Hiltunen Thoren M."/>
            <person name="Johannesson H."/>
        </authorList>
    </citation>
    <scope>NUCLEOTIDE SEQUENCE</scope>
    <source>
        <strain evidence="2">CBS 626.80</strain>
    </source>
</reference>
<dbReference type="AlphaFoldDB" id="A0AAN6NSK6"/>